<dbReference type="RefSeq" id="WP_291795439.1">
    <property type="nucleotide sequence ID" value="NZ_BAAAPZ010000007.1"/>
</dbReference>
<organism evidence="4 5">
    <name type="scientific">Brevibacterium salitolerans</name>
    <dbReference type="NCBI Taxonomy" id="1403566"/>
    <lineage>
        <taxon>Bacteria</taxon>
        <taxon>Bacillati</taxon>
        <taxon>Actinomycetota</taxon>
        <taxon>Actinomycetes</taxon>
        <taxon>Micrococcales</taxon>
        <taxon>Brevibacteriaceae</taxon>
        <taxon>Brevibacterium</taxon>
    </lineage>
</organism>
<feature type="transmembrane region" description="Helical" evidence="2">
    <location>
        <begin position="88"/>
        <end position="105"/>
    </location>
</feature>
<gene>
    <name evidence="4" type="ORF">GCM10009823_18600</name>
</gene>
<feature type="region of interest" description="Disordered" evidence="1">
    <location>
        <begin position="275"/>
        <end position="305"/>
    </location>
</feature>
<dbReference type="InterPro" id="IPR003675">
    <property type="entry name" value="Rce1/LyrA-like_dom"/>
</dbReference>
<name>A0ABP5IG07_9MICO</name>
<feature type="transmembrane region" description="Helical" evidence="2">
    <location>
        <begin position="242"/>
        <end position="264"/>
    </location>
</feature>
<comment type="caution">
    <text evidence="4">The sequence shown here is derived from an EMBL/GenBank/DDBJ whole genome shotgun (WGS) entry which is preliminary data.</text>
</comment>
<evidence type="ECO:0000313" key="4">
    <source>
        <dbReference type="EMBL" id="GAA2097747.1"/>
    </source>
</evidence>
<dbReference type="Pfam" id="PF02517">
    <property type="entry name" value="Rce1-like"/>
    <property type="match status" value="1"/>
</dbReference>
<proteinExistence type="predicted"/>
<keyword evidence="2" id="KW-0812">Transmembrane</keyword>
<evidence type="ECO:0000313" key="5">
    <source>
        <dbReference type="Proteomes" id="UP001500984"/>
    </source>
</evidence>
<keyword evidence="2" id="KW-0472">Membrane</keyword>
<feature type="transmembrane region" description="Helical" evidence="2">
    <location>
        <begin position="162"/>
        <end position="182"/>
    </location>
</feature>
<dbReference type="Proteomes" id="UP001500984">
    <property type="component" value="Unassembled WGS sequence"/>
</dbReference>
<feature type="transmembrane region" description="Helical" evidence="2">
    <location>
        <begin position="212"/>
        <end position="230"/>
    </location>
</feature>
<evidence type="ECO:0000259" key="3">
    <source>
        <dbReference type="Pfam" id="PF02517"/>
    </source>
</evidence>
<protein>
    <recommendedName>
        <fullName evidence="3">CAAX prenyl protease 2/Lysostaphin resistance protein A-like domain-containing protein</fullName>
    </recommendedName>
</protein>
<accession>A0ABP5IG07</accession>
<reference evidence="5" key="1">
    <citation type="journal article" date="2019" name="Int. J. Syst. Evol. Microbiol.">
        <title>The Global Catalogue of Microorganisms (GCM) 10K type strain sequencing project: providing services to taxonomists for standard genome sequencing and annotation.</title>
        <authorList>
            <consortium name="The Broad Institute Genomics Platform"/>
            <consortium name="The Broad Institute Genome Sequencing Center for Infectious Disease"/>
            <person name="Wu L."/>
            <person name="Ma J."/>
        </authorList>
    </citation>
    <scope>NUCLEOTIDE SEQUENCE [LARGE SCALE GENOMIC DNA]</scope>
    <source>
        <strain evidence="5">JCM 15900</strain>
    </source>
</reference>
<feature type="domain" description="CAAX prenyl protease 2/Lysostaphin resistance protein A-like" evidence="3">
    <location>
        <begin position="127"/>
        <end position="221"/>
    </location>
</feature>
<keyword evidence="2" id="KW-1133">Transmembrane helix</keyword>
<feature type="transmembrane region" description="Helical" evidence="2">
    <location>
        <begin position="188"/>
        <end position="205"/>
    </location>
</feature>
<evidence type="ECO:0000256" key="1">
    <source>
        <dbReference type="SAM" id="MobiDB-lite"/>
    </source>
</evidence>
<keyword evidence="5" id="KW-1185">Reference proteome</keyword>
<feature type="transmembrane region" description="Helical" evidence="2">
    <location>
        <begin position="125"/>
        <end position="141"/>
    </location>
</feature>
<sequence length="305" mass="31805">MSIVLVVVAVLVLSTVFSLVAVLIDMFAATARTGTAPAAPGAVAMTPLMLLATNLSLTAAAGVALLAHRFICGLRVPWLHSLRPGFRFRWFWIAAALAGPVYLLFAASSLLDPAYQDLSLTGKALAYLVIIVLTTPLQAAAEEYMFRGVVQRAAGAWAPGRTAALAVGTLVSAALFSAAHFAADPWLIAYYFAFGVGLSLLAHLTGGVEAGIAVHTANNLFLLVLAAAAGEMDAGFDRSAGTGGPFMLVPIVLLALVIAALTWLGRRRRLQTLTPGGQCEDANLPAGTRGEQHEGPPEAHQGYPH</sequence>
<feature type="transmembrane region" description="Helical" evidence="2">
    <location>
        <begin position="42"/>
        <end position="67"/>
    </location>
</feature>
<dbReference type="EMBL" id="BAAAPZ010000007">
    <property type="protein sequence ID" value="GAA2097747.1"/>
    <property type="molecule type" value="Genomic_DNA"/>
</dbReference>
<evidence type="ECO:0000256" key="2">
    <source>
        <dbReference type="SAM" id="Phobius"/>
    </source>
</evidence>